<keyword evidence="2" id="KW-1185">Reference proteome</keyword>
<protein>
    <submittedName>
        <fullName evidence="1">Uncharacterized protein</fullName>
    </submittedName>
</protein>
<evidence type="ECO:0000313" key="1">
    <source>
        <dbReference type="EMBL" id="CAG4885143.1"/>
    </source>
</evidence>
<name>A0A916JA37_9PROT</name>
<dbReference type="AlphaFoldDB" id="A0A916JA37"/>
<accession>A0A916JA37</accession>
<dbReference type="EMBL" id="CAJQUM010000001">
    <property type="protein sequence ID" value="CAG4885143.1"/>
    <property type="molecule type" value="Genomic_DNA"/>
</dbReference>
<sequence length="111" mass="12811">MPSFWSMVANDEWKALRSNRSPSDKLLSYLMVQYELIPVLQDANIDPQFHRNTGFAFADPFRVRLKDREDLLGVRDGLIALPSSDESYCCKTTDIARYVIEPAVEELKVER</sequence>
<reference evidence="1" key="1">
    <citation type="submission" date="2021-04" db="EMBL/GenBank/DDBJ databases">
        <authorList>
            <person name="Hornung B."/>
        </authorList>
    </citation>
    <scope>NUCLEOTIDE SEQUENCE</scope>
    <source>
        <strain evidence="1">G5G6</strain>
    </source>
</reference>
<organism evidence="1 2">
    <name type="scientific">Georgfuchsia toluolica</name>
    <dbReference type="NCBI Taxonomy" id="424218"/>
    <lineage>
        <taxon>Bacteria</taxon>
        <taxon>Pseudomonadati</taxon>
        <taxon>Pseudomonadota</taxon>
        <taxon>Betaproteobacteria</taxon>
        <taxon>Nitrosomonadales</taxon>
        <taxon>Sterolibacteriaceae</taxon>
        <taxon>Georgfuchsia</taxon>
    </lineage>
</organism>
<evidence type="ECO:0000313" key="2">
    <source>
        <dbReference type="Proteomes" id="UP000742786"/>
    </source>
</evidence>
<gene>
    <name evidence="1" type="ORF">GTOL_13026</name>
</gene>
<proteinExistence type="predicted"/>
<comment type="caution">
    <text evidence="1">The sequence shown here is derived from an EMBL/GenBank/DDBJ whole genome shotgun (WGS) entry which is preliminary data.</text>
</comment>
<dbReference type="Proteomes" id="UP000742786">
    <property type="component" value="Unassembled WGS sequence"/>
</dbReference>